<name>A0A9J6GNV2_HAELO</name>
<dbReference type="Pfam" id="PF04253">
    <property type="entry name" value="TFR_dimer"/>
    <property type="match status" value="1"/>
</dbReference>
<evidence type="ECO:0000313" key="2">
    <source>
        <dbReference type="EMBL" id="KAH9375812.1"/>
    </source>
</evidence>
<dbReference type="PANTHER" id="PTHR10404">
    <property type="entry name" value="N-ACETYLATED-ALPHA-LINKED ACIDIC DIPEPTIDASE"/>
    <property type="match status" value="1"/>
</dbReference>
<keyword evidence="3" id="KW-1185">Reference proteome</keyword>
<feature type="domain" description="Transferrin receptor-like dimerisation" evidence="1">
    <location>
        <begin position="38"/>
        <end position="156"/>
    </location>
</feature>
<dbReference type="InterPro" id="IPR007365">
    <property type="entry name" value="TFR-like_dimer_dom"/>
</dbReference>
<sequence>MNAEIKLQTDGTKQPLSCFQHAWRHKRRLTAPFLSGADWLKREVSLYAKAADGWHKWLATAKLSEAEQRQVNDRALLVERALLQQASLSGRPTFRHLVFSPQVSNAYAGKGFPVVHDLVYRIGRLKPGPERERLWRQVRAFVNQACIAIRAAHTLLSPDLALPLAA</sequence>
<comment type="caution">
    <text evidence="2">The sequence shown here is derived from an EMBL/GenBank/DDBJ whole genome shotgun (WGS) entry which is preliminary data.</text>
</comment>
<evidence type="ECO:0000259" key="1">
    <source>
        <dbReference type="Pfam" id="PF04253"/>
    </source>
</evidence>
<accession>A0A9J6GNV2</accession>
<dbReference type="InterPro" id="IPR039373">
    <property type="entry name" value="Peptidase_M28B"/>
</dbReference>
<dbReference type="Gene3D" id="1.20.930.40">
    <property type="entry name" value="Transferrin receptor-like, dimerisation domain"/>
    <property type="match status" value="1"/>
</dbReference>
<dbReference type="Proteomes" id="UP000821853">
    <property type="component" value="Chromosome 5"/>
</dbReference>
<proteinExistence type="predicted"/>
<dbReference type="InterPro" id="IPR036757">
    <property type="entry name" value="TFR-like_dimer_dom_sf"/>
</dbReference>
<dbReference type="VEuPathDB" id="VectorBase:HLOH_057653"/>
<dbReference type="GO" id="GO:0004180">
    <property type="term" value="F:carboxypeptidase activity"/>
    <property type="evidence" value="ECO:0007669"/>
    <property type="project" value="TreeGrafter"/>
</dbReference>
<organism evidence="2 3">
    <name type="scientific">Haemaphysalis longicornis</name>
    <name type="common">Bush tick</name>
    <dbReference type="NCBI Taxonomy" id="44386"/>
    <lineage>
        <taxon>Eukaryota</taxon>
        <taxon>Metazoa</taxon>
        <taxon>Ecdysozoa</taxon>
        <taxon>Arthropoda</taxon>
        <taxon>Chelicerata</taxon>
        <taxon>Arachnida</taxon>
        <taxon>Acari</taxon>
        <taxon>Parasitiformes</taxon>
        <taxon>Ixodida</taxon>
        <taxon>Ixodoidea</taxon>
        <taxon>Ixodidae</taxon>
        <taxon>Haemaphysalinae</taxon>
        <taxon>Haemaphysalis</taxon>
    </lineage>
</organism>
<dbReference type="AlphaFoldDB" id="A0A9J6GNV2"/>
<protein>
    <recommendedName>
        <fullName evidence="1">Transferrin receptor-like dimerisation domain-containing protein</fullName>
    </recommendedName>
</protein>
<dbReference type="SUPFAM" id="SSF47672">
    <property type="entry name" value="Transferrin receptor-like dimerisation domain"/>
    <property type="match status" value="1"/>
</dbReference>
<reference evidence="2 3" key="1">
    <citation type="journal article" date="2020" name="Cell">
        <title>Large-Scale Comparative Analyses of Tick Genomes Elucidate Their Genetic Diversity and Vector Capacities.</title>
        <authorList>
            <consortium name="Tick Genome and Microbiome Consortium (TIGMIC)"/>
            <person name="Jia N."/>
            <person name="Wang J."/>
            <person name="Shi W."/>
            <person name="Du L."/>
            <person name="Sun Y."/>
            <person name="Zhan W."/>
            <person name="Jiang J.F."/>
            <person name="Wang Q."/>
            <person name="Zhang B."/>
            <person name="Ji P."/>
            <person name="Bell-Sakyi L."/>
            <person name="Cui X.M."/>
            <person name="Yuan T.T."/>
            <person name="Jiang B.G."/>
            <person name="Yang W.F."/>
            <person name="Lam T.T."/>
            <person name="Chang Q.C."/>
            <person name="Ding S.J."/>
            <person name="Wang X.J."/>
            <person name="Zhu J.G."/>
            <person name="Ruan X.D."/>
            <person name="Zhao L."/>
            <person name="Wei J.T."/>
            <person name="Ye R.Z."/>
            <person name="Que T.C."/>
            <person name="Du C.H."/>
            <person name="Zhou Y.H."/>
            <person name="Cheng J.X."/>
            <person name="Dai P.F."/>
            <person name="Guo W.B."/>
            <person name="Han X.H."/>
            <person name="Huang E.J."/>
            <person name="Li L.F."/>
            <person name="Wei W."/>
            <person name="Gao Y.C."/>
            <person name="Liu J.Z."/>
            <person name="Shao H.Z."/>
            <person name="Wang X."/>
            <person name="Wang C.C."/>
            <person name="Yang T.C."/>
            <person name="Huo Q.B."/>
            <person name="Li W."/>
            <person name="Chen H.Y."/>
            <person name="Chen S.E."/>
            <person name="Zhou L.G."/>
            <person name="Ni X.B."/>
            <person name="Tian J.H."/>
            <person name="Sheng Y."/>
            <person name="Liu T."/>
            <person name="Pan Y.S."/>
            <person name="Xia L.Y."/>
            <person name="Li J."/>
            <person name="Zhao F."/>
            <person name="Cao W.C."/>
        </authorList>
    </citation>
    <scope>NUCLEOTIDE SEQUENCE [LARGE SCALE GENOMIC DNA]</scope>
    <source>
        <strain evidence="2">HaeL-2018</strain>
    </source>
</reference>
<dbReference type="PANTHER" id="PTHR10404:SF46">
    <property type="entry name" value="VACUOLAR PROTEIN SORTING-ASSOCIATED PROTEIN 70"/>
    <property type="match status" value="1"/>
</dbReference>
<gene>
    <name evidence="2" type="ORF">HPB48_012955</name>
</gene>
<evidence type="ECO:0000313" key="3">
    <source>
        <dbReference type="Proteomes" id="UP000821853"/>
    </source>
</evidence>
<dbReference type="EMBL" id="JABSTR010000007">
    <property type="protein sequence ID" value="KAH9375812.1"/>
    <property type="molecule type" value="Genomic_DNA"/>
</dbReference>
<dbReference type="OrthoDB" id="6491365at2759"/>